<dbReference type="InterPro" id="IPR036551">
    <property type="entry name" value="Flavin_trans-like"/>
</dbReference>
<sequence length="78" mass="8295">MEASACTRGVLYVVACAAPAAADVHTLVGLAREAGWQVHVVTTPMGTGFVDIEKLKQLERMEAADLEHRKFRSPATGG</sequence>
<accession>A0A8J3VZG0</accession>
<gene>
    <name evidence="1" type="ORF">Mth01_22760</name>
</gene>
<name>A0A8J3VZG0_9ACTN</name>
<proteinExistence type="predicted"/>
<dbReference type="SUPFAM" id="SSF52507">
    <property type="entry name" value="Homo-oligomeric flavin-containing Cys decarboxylases, HFCD"/>
    <property type="match status" value="1"/>
</dbReference>
<keyword evidence="2" id="KW-1185">Reference proteome</keyword>
<protein>
    <submittedName>
        <fullName evidence="1">Uncharacterized protein</fullName>
    </submittedName>
</protein>
<dbReference type="AlphaFoldDB" id="A0A8J3VZG0"/>
<organism evidence="1 2">
    <name type="scientific">Sphaerimonospora thailandensis</name>
    <dbReference type="NCBI Taxonomy" id="795644"/>
    <lineage>
        <taxon>Bacteria</taxon>
        <taxon>Bacillati</taxon>
        <taxon>Actinomycetota</taxon>
        <taxon>Actinomycetes</taxon>
        <taxon>Streptosporangiales</taxon>
        <taxon>Streptosporangiaceae</taxon>
        <taxon>Sphaerimonospora</taxon>
    </lineage>
</organism>
<reference evidence="1" key="1">
    <citation type="submission" date="2021-01" db="EMBL/GenBank/DDBJ databases">
        <title>Whole genome shotgun sequence of Sphaerimonospora thailandensis NBRC 107569.</title>
        <authorList>
            <person name="Komaki H."/>
            <person name="Tamura T."/>
        </authorList>
    </citation>
    <scope>NUCLEOTIDE SEQUENCE</scope>
    <source>
        <strain evidence="1">NBRC 107569</strain>
    </source>
</reference>
<dbReference type="GO" id="GO:0003824">
    <property type="term" value="F:catalytic activity"/>
    <property type="evidence" value="ECO:0007669"/>
    <property type="project" value="InterPro"/>
</dbReference>
<dbReference type="Proteomes" id="UP000610966">
    <property type="component" value="Unassembled WGS sequence"/>
</dbReference>
<dbReference type="EMBL" id="BOOG01000019">
    <property type="protein sequence ID" value="GIH70023.1"/>
    <property type="molecule type" value="Genomic_DNA"/>
</dbReference>
<evidence type="ECO:0000313" key="2">
    <source>
        <dbReference type="Proteomes" id="UP000610966"/>
    </source>
</evidence>
<evidence type="ECO:0000313" key="1">
    <source>
        <dbReference type="EMBL" id="GIH70023.1"/>
    </source>
</evidence>
<comment type="caution">
    <text evidence="1">The sequence shown here is derived from an EMBL/GenBank/DDBJ whole genome shotgun (WGS) entry which is preliminary data.</text>
</comment>